<keyword evidence="3" id="KW-1185">Reference proteome</keyword>
<feature type="transmembrane region" description="Helical" evidence="1">
    <location>
        <begin position="18"/>
        <end position="38"/>
    </location>
</feature>
<reference evidence="2 3" key="1">
    <citation type="submission" date="2023-12" db="EMBL/GenBank/DDBJ databases">
        <title>Sinomonas terricola sp. nov, isolated from litchi orchard soil in Guangdong, PR China.</title>
        <authorList>
            <person name="Jiaxin W."/>
            <person name="Yang Z."/>
            <person name="Honghui Z."/>
        </authorList>
    </citation>
    <scope>NUCLEOTIDE SEQUENCE [LARGE SCALE GENOMIC DNA]</scope>
    <source>
        <strain evidence="2 3">JGH33</strain>
    </source>
</reference>
<comment type="caution">
    <text evidence="2">The sequence shown here is derived from an EMBL/GenBank/DDBJ whole genome shotgun (WGS) entry which is preliminary data.</text>
</comment>
<keyword evidence="1" id="KW-1133">Transmembrane helix</keyword>
<organism evidence="2 3">
    <name type="scientific">Sinomonas terricola</name>
    <dbReference type="NCBI Taxonomy" id="3110330"/>
    <lineage>
        <taxon>Bacteria</taxon>
        <taxon>Bacillati</taxon>
        <taxon>Actinomycetota</taxon>
        <taxon>Actinomycetes</taxon>
        <taxon>Micrococcales</taxon>
        <taxon>Micrococcaceae</taxon>
        <taxon>Sinomonas</taxon>
    </lineage>
</organism>
<keyword evidence="1" id="KW-0472">Membrane</keyword>
<evidence type="ECO:0000313" key="2">
    <source>
        <dbReference type="EMBL" id="MEA5453260.1"/>
    </source>
</evidence>
<proteinExistence type="predicted"/>
<protein>
    <recommendedName>
        <fullName evidence="4">ABC transporter permease</fullName>
    </recommendedName>
</protein>
<evidence type="ECO:0008006" key="4">
    <source>
        <dbReference type="Google" id="ProtNLM"/>
    </source>
</evidence>
<evidence type="ECO:0000256" key="1">
    <source>
        <dbReference type="SAM" id="Phobius"/>
    </source>
</evidence>
<name>A0ABU5T104_9MICC</name>
<sequence>MLDGLGYRYQERVSVSEFFPFAFLAACIFLGAALLALLNDIPTVRDFLGLDGEDRP</sequence>
<accession>A0ABU5T104</accession>
<evidence type="ECO:0000313" key="3">
    <source>
        <dbReference type="Proteomes" id="UP001304769"/>
    </source>
</evidence>
<dbReference type="Proteomes" id="UP001304769">
    <property type="component" value="Unassembled WGS sequence"/>
</dbReference>
<dbReference type="EMBL" id="JAYGGQ010000001">
    <property type="protein sequence ID" value="MEA5453260.1"/>
    <property type="molecule type" value="Genomic_DNA"/>
</dbReference>
<keyword evidence="1" id="KW-0812">Transmembrane</keyword>
<gene>
    <name evidence="2" type="ORF">SPF06_00860</name>
</gene>